<name>A0A1I3W4Z7_9LACT</name>
<dbReference type="AlphaFoldDB" id="A0A1I3W4Z7"/>
<evidence type="ECO:0000313" key="3">
    <source>
        <dbReference type="Proteomes" id="UP000199589"/>
    </source>
</evidence>
<accession>A0A1I3W4Z7</accession>
<keyword evidence="2" id="KW-0804">Transcription</keyword>
<dbReference type="Proteomes" id="UP000199589">
    <property type="component" value="Unassembled WGS sequence"/>
</dbReference>
<protein>
    <submittedName>
        <fullName evidence="2">DNA-directed RNA polymerase subunit beta</fullName>
    </submittedName>
</protein>
<dbReference type="Pfam" id="PF11772">
    <property type="entry name" value="EpuA"/>
    <property type="match status" value="1"/>
</dbReference>
<keyword evidence="1" id="KW-0812">Transmembrane</keyword>
<keyword evidence="1" id="KW-1133">Transmembrane helix</keyword>
<dbReference type="RefSeq" id="WP_232226936.1">
    <property type="nucleotide sequence ID" value="NZ_FOSJ01000006.1"/>
</dbReference>
<dbReference type="EMBL" id="FOSJ01000006">
    <property type="protein sequence ID" value="SFK01501.1"/>
    <property type="molecule type" value="Genomic_DNA"/>
</dbReference>
<dbReference type="InterPro" id="IPR024596">
    <property type="entry name" value="RNApol_su_b/EpuA"/>
</dbReference>
<organism evidence="2 3">
    <name type="scientific">Marinilactibacillus piezotolerans</name>
    <dbReference type="NCBI Taxonomy" id="258723"/>
    <lineage>
        <taxon>Bacteria</taxon>
        <taxon>Bacillati</taxon>
        <taxon>Bacillota</taxon>
        <taxon>Bacilli</taxon>
        <taxon>Lactobacillales</taxon>
        <taxon>Carnobacteriaceae</taxon>
        <taxon>Marinilactibacillus</taxon>
    </lineage>
</organism>
<evidence type="ECO:0000256" key="1">
    <source>
        <dbReference type="SAM" id="Phobius"/>
    </source>
</evidence>
<keyword evidence="2" id="KW-0240">DNA-directed RNA polymerase</keyword>
<evidence type="ECO:0000313" key="2">
    <source>
        <dbReference type="EMBL" id="SFK01501.1"/>
    </source>
</evidence>
<feature type="transmembrane region" description="Helical" evidence="1">
    <location>
        <begin position="12"/>
        <end position="39"/>
    </location>
</feature>
<dbReference type="GO" id="GO:0000428">
    <property type="term" value="C:DNA-directed RNA polymerase complex"/>
    <property type="evidence" value="ECO:0007669"/>
    <property type="project" value="UniProtKB-KW"/>
</dbReference>
<gene>
    <name evidence="2" type="ORF">SAMN04488569_100626</name>
</gene>
<keyword evidence="1" id="KW-0472">Membrane</keyword>
<keyword evidence="3" id="KW-1185">Reference proteome</keyword>
<reference evidence="3" key="1">
    <citation type="submission" date="2016-10" db="EMBL/GenBank/DDBJ databases">
        <authorList>
            <person name="Varghese N."/>
            <person name="Submissions S."/>
        </authorList>
    </citation>
    <scope>NUCLEOTIDE SEQUENCE [LARGE SCALE GENOMIC DNA]</scope>
    <source>
        <strain evidence="3">DSM 16108</strain>
    </source>
</reference>
<sequence>MNWKYILKKTGIYLLKIFLVILVIAVAFIGGVMLGYGVIGDGGSPMDVFEPELWQHILDFFM</sequence>
<proteinExistence type="predicted"/>